<dbReference type="GO" id="GO:0043122">
    <property type="term" value="P:regulation of canonical NF-kappaB signal transduction"/>
    <property type="evidence" value="ECO:0007669"/>
    <property type="project" value="TreeGrafter"/>
</dbReference>
<dbReference type="Pfam" id="PF00097">
    <property type="entry name" value="zf-C3HC4"/>
    <property type="match status" value="1"/>
</dbReference>
<dbReference type="InterPro" id="IPR012227">
    <property type="entry name" value="TNF_rcpt-assoc_TRAF_met"/>
</dbReference>
<proteinExistence type="predicted"/>
<evidence type="ECO:0000256" key="6">
    <source>
        <dbReference type="ARBA" id="ARBA00022833"/>
    </source>
</evidence>
<keyword evidence="3 7" id="KW-0479">Metal-binding</keyword>
<feature type="domain" description="TRAF-type" evidence="10">
    <location>
        <begin position="114"/>
        <end position="158"/>
    </location>
</feature>
<comment type="caution">
    <text evidence="11">The sequence shown here is derived from an EMBL/GenBank/DDBJ whole genome shotgun (WGS) entry which is preliminary data.</text>
</comment>
<dbReference type="PROSITE" id="PS50144">
    <property type="entry name" value="MATH"/>
    <property type="match status" value="1"/>
</dbReference>
<keyword evidence="4" id="KW-0677">Repeat</keyword>
<dbReference type="InterPro" id="IPR001293">
    <property type="entry name" value="Znf_TRAF"/>
</dbReference>
<gene>
    <name evidence="11" type="ORF">PMEA_00013295</name>
</gene>
<evidence type="ECO:0000313" key="12">
    <source>
        <dbReference type="Proteomes" id="UP001159428"/>
    </source>
</evidence>
<dbReference type="InterPro" id="IPR017907">
    <property type="entry name" value="Znf_RING_CS"/>
</dbReference>
<dbReference type="SUPFAM" id="SSF57850">
    <property type="entry name" value="RING/U-box"/>
    <property type="match status" value="1"/>
</dbReference>
<dbReference type="AlphaFoldDB" id="A0AAU9WX99"/>
<dbReference type="GO" id="GO:0007165">
    <property type="term" value="P:signal transduction"/>
    <property type="evidence" value="ECO:0007669"/>
    <property type="project" value="InterPro"/>
</dbReference>
<evidence type="ECO:0000256" key="5">
    <source>
        <dbReference type="ARBA" id="ARBA00022771"/>
    </source>
</evidence>
<feature type="domain" description="RING-type" evidence="8">
    <location>
        <begin position="27"/>
        <end position="71"/>
    </location>
</feature>
<dbReference type="GO" id="GO:0008270">
    <property type="term" value="F:zinc ion binding"/>
    <property type="evidence" value="ECO:0007669"/>
    <property type="project" value="UniProtKB-KW"/>
</dbReference>
<dbReference type="PROSITE" id="PS50145">
    <property type="entry name" value="ZF_TRAF"/>
    <property type="match status" value="2"/>
</dbReference>
<evidence type="ECO:0000259" key="10">
    <source>
        <dbReference type="PROSITE" id="PS50145"/>
    </source>
</evidence>
<dbReference type="Pfam" id="PF02176">
    <property type="entry name" value="zf-TRAF"/>
    <property type="match status" value="1"/>
</dbReference>
<protein>
    <submittedName>
        <fullName evidence="11">Uncharacterized protein</fullName>
    </submittedName>
</protein>
<dbReference type="InterPro" id="IPR002083">
    <property type="entry name" value="MATH/TRAF_dom"/>
</dbReference>
<dbReference type="InterPro" id="IPR008974">
    <property type="entry name" value="TRAF-like"/>
</dbReference>
<feature type="zinc finger region" description="TRAF-type" evidence="7">
    <location>
        <begin position="170"/>
        <end position="226"/>
    </location>
</feature>
<dbReference type="Gene3D" id="3.30.40.10">
    <property type="entry name" value="Zinc/RING finger domain, C3HC4 (zinc finger)"/>
    <property type="match status" value="2"/>
</dbReference>
<keyword evidence="6 7" id="KW-0862">Zinc</keyword>
<evidence type="ECO:0000259" key="8">
    <source>
        <dbReference type="PROSITE" id="PS50089"/>
    </source>
</evidence>
<accession>A0AAU9WX99</accession>
<dbReference type="SMART" id="SM00061">
    <property type="entry name" value="MATH"/>
    <property type="match status" value="1"/>
</dbReference>
<reference evidence="11 12" key="1">
    <citation type="submission" date="2022-05" db="EMBL/GenBank/DDBJ databases">
        <authorList>
            <consortium name="Genoscope - CEA"/>
            <person name="William W."/>
        </authorList>
    </citation>
    <scope>NUCLEOTIDE SEQUENCE [LARGE SCALE GENOMIC DNA]</scope>
</reference>
<dbReference type="PANTHER" id="PTHR10131">
    <property type="entry name" value="TNF RECEPTOR ASSOCIATED FACTOR"/>
    <property type="match status" value="1"/>
</dbReference>
<evidence type="ECO:0000256" key="3">
    <source>
        <dbReference type="ARBA" id="ARBA00022723"/>
    </source>
</evidence>
<dbReference type="GO" id="GO:0005164">
    <property type="term" value="F:tumor necrosis factor receptor binding"/>
    <property type="evidence" value="ECO:0007669"/>
    <property type="project" value="TreeGrafter"/>
</dbReference>
<evidence type="ECO:0000256" key="1">
    <source>
        <dbReference type="ARBA" id="ARBA00004496"/>
    </source>
</evidence>
<dbReference type="SUPFAM" id="SSF49599">
    <property type="entry name" value="TRAF domain-like"/>
    <property type="match status" value="3"/>
</dbReference>
<feature type="domain" description="MATH" evidence="9">
    <location>
        <begin position="281"/>
        <end position="429"/>
    </location>
</feature>
<dbReference type="GO" id="GO:0031625">
    <property type="term" value="F:ubiquitin protein ligase binding"/>
    <property type="evidence" value="ECO:0007669"/>
    <property type="project" value="TreeGrafter"/>
</dbReference>
<dbReference type="GO" id="GO:0042981">
    <property type="term" value="P:regulation of apoptotic process"/>
    <property type="evidence" value="ECO:0007669"/>
    <property type="project" value="InterPro"/>
</dbReference>
<comment type="subcellular location">
    <subcellularLocation>
        <location evidence="1">Cytoplasm</location>
    </subcellularLocation>
</comment>
<dbReference type="PROSITE" id="PS00518">
    <property type="entry name" value="ZF_RING_1"/>
    <property type="match status" value="1"/>
</dbReference>
<dbReference type="FunFam" id="3.30.40.10:FF:000179">
    <property type="entry name" value="TNF receptor-associated factor"/>
    <property type="match status" value="1"/>
</dbReference>
<dbReference type="SMART" id="SM00184">
    <property type="entry name" value="RING"/>
    <property type="match status" value="1"/>
</dbReference>
<keyword evidence="12" id="KW-1185">Reference proteome</keyword>
<dbReference type="PROSITE" id="PS50089">
    <property type="entry name" value="ZF_RING_2"/>
    <property type="match status" value="1"/>
</dbReference>
<dbReference type="GO" id="GO:0005737">
    <property type="term" value="C:cytoplasm"/>
    <property type="evidence" value="ECO:0007669"/>
    <property type="project" value="UniProtKB-SubCell"/>
</dbReference>
<dbReference type="PIRSF" id="PIRSF015614">
    <property type="entry name" value="TRAF"/>
    <property type="match status" value="1"/>
</dbReference>
<dbReference type="InterPro" id="IPR018957">
    <property type="entry name" value="Znf_C3HC4_RING-type"/>
</dbReference>
<keyword evidence="5 7" id="KW-0863">Zinc-finger</keyword>
<dbReference type="EMBL" id="CALNXJ010000023">
    <property type="protein sequence ID" value="CAH3128111.1"/>
    <property type="molecule type" value="Genomic_DNA"/>
</dbReference>
<evidence type="ECO:0000256" key="7">
    <source>
        <dbReference type="PROSITE-ProRule" id="PRU00207"/>
    </source>
</evidence>
<dbReference type="InterPro" id="IPR013083">
    <property type="entry name" value="Znf_RING/FYVE/PHD"/>
</dbReference>
<evidence type="ECO:0000256" key="4">
    <source>
        <dbReference type="ARBA" id="ARBA00022737"/>
    </source>
</evidence>
<evidence type="ECO:0000256" key="2">
    <source>
        <dbReference type="ARBA" id="ARBA00022490"/>
    </source>
</evidence>
<dbReference type="PANTHER" id="PTHR10131:SF94">
    <property type="entry name" value="TNF RECEPTOR-ASSOCIATED FACTOR 4"/>
    <property type="match status" value="1"/>
</dbReference>
<sequence length="433" mass="50466">MAEALGNEYPSGYDEDFLDTVEHDFICLICQLPLREPLQTKCGHRFCKGCLEECFRRLEINDQPSACPVDREVLDKDKPDVFPDKATERKILSFAIKCPCGDCEWTGELRNKETHLKACLFKVITCPNEHCHETMQRREVIRHKTITCLWRITECEHCNEPHPACCMQDHIERCLKCPVTCPNGCGLSIQRELIPNHTKDDCPHAMIFCPYTEMGCETKVQRKQVETHLQTAVTVHLDLACLRLKETQNLTRQLMDKVNTLQILFLEKALEDEYKMIERENGTCFWKIHDFDKVFKQAKAGNKERVECVIPHTQTYGYNLKIRIYPNGRAFDKNTHLSAFIVVMKGEDDAVLACPFSKKVRLTLIDQQDGEDKRENVSKLVNLYRFPDYSCRLKGKENEEFGYNQFISHKKLKSRKYIMDDNLFLQVKIQENI</sequence>
<feature type="domain" description="TRAF-type" evidence="10">
    <location>
        <begin position="170"/>
        <end position="226"/>
    </location>
</feature>
<dbReference type="Proteomes" id="UP001159428">
    <property type="component" value="Unassembled WGS sequence"/>
</dbReference>
<keyword evidence="2" id="KW-0963">Cytoplasm</keyword>
<organism evidence="11 12">
    <name type="scientific">Pocillopora meandrina</name>
    <dbReference type="NCBI Taxonomy" id="46732"/>
    <lineage>
        <taxon>Eukaryota</taxon>
        <taxon>Metazoa</taxon>
        <taxon>Cnidaria</taxon>
        <taxon>Anthozoa</taxon>
        <taxon>Hexacorallia</taxon>
        <taxon>Scleractinia</taxon>
        <taxon>Astrocoeniina</taxon>
        <taxon>Pocilloporidae</taxon>
        <taxon>Pocillopora</taxon>
    </lineage>
</organism>
<dbReference type="Pfam" id="PF22486">
    <property type="entry name" value="MATH_2"/>
    <property type="match status" value="1"/>
</dbReference>
<name>A0AAU9WX99_9CNID</name>
<dbReference type="Gene3D" id="2.60.210.10">
    <property type="entry name" value="Apoptosis, Tumor Necrosis Factor Receptor Associated Protein 2, Chain A"/>
    <property type="match status" value="1"/>
</dbReference>
<feature type="zinc finger region" description="TRAF-type" evidence="7">
    <location>
        <begin position="114"/>
        <end position="158"/>
    </location>
</feature>
<dbReference type="InterPro" id="IPR001841">
    <property type="entry name" value="Znf_RING"/>
</dbReference>
<evidence type="ECO:0000313" key="11">
    <source>
        <dbReference type="EMBL" id="CAH3128111.1"/>
    </source>
</evidence>
<evidence type="ECO:0000259" key="9">
    <source>
        <dbReference type="PROSITE" id="PS50144"/>
    </source>
</evidence>